<dbReference type="Pfam" id="PF02562">
    <property type="entry name" value="PhoH"/>
    <property type="match status" value="1"/>
</dbReference>
<dbReference type="CDD" id="cd09883">
    <property type="entry name" value="PIN_VapC_PhoHL-ATPase"/>
    <property type="match status" value="1"/>
</dbReference>
<comment type="similarity">
    <text evidence="1">Belongs to the PhoH family.</text>
</comment>
<keyword evidence="2" id="KW-0547">Nucleotide-binding</keyword>
<dbReference type="PANTHER" id="PTHR30473">
    <property type="entry name" value="PROTEIN PHOH"/>
    <property type="match status" value="1"/>
</dbReference>
<accession>A0A0A2GAV1</accession>
<keyword evidence="3" id="KW-0067">ATP-binding</keyword>
<dbReference type="InterPro" id="IPR002716">
    <property type="entry name" value="PIN_dom"/>
</dbReference>
<comment type="caution">
    <text evidence="6">The sequence shown here is derived from an EMBL/GenBank/DDBJ whole genome shotgun (WGS) entry which is preliminary data.</text>
</comment>
<dbReference type="Gene3D" id="3.40.50.1010">
    <property type="entry name" value="5'-nuclease"/>
    <property type="match status" value="1"/>
</dbReference>
<dbReference type="OrthoDB" id="9773137at2"/>
<evidence type="ECO:0000256" key="4">
    <source>
        <dbReference type="ARBA" id="ARBA00046345"/>
    </source>
</evidence>
<evidence type="ECO:0000313" key="6">
    <source>
        <dbReference type="EMBL" id="KGN97589.1"/>
    </source>
</evidence>
<dbReference type="GO" id="GO:0005829">
    <property type="term" value="C:cytosol"/>
    <property type="evidence" value="ECO:0007669"/>
    <property type="project" value="TreeGrafter"/>
</dbReference>
<dbReference type="SUPFAM" id="SSF88723">
    <property type="entry name" value="PIN domain-like"/>
    <property type="match status" value="1"/>
</dbReference>
<comment type="similarity">
    <text evidence="4">In the N-terminal section; belongs to the PINc/VapC protein family.</text>
</comment>
<dbReference type="SMART" id="SM00670">
    <property type="entry name" value="PINc"/>
    <property type="match status" value="1"/>
</dbReference>
<dbReference type="FunFam" id="3.40.50.300:FF:000013">
    <property type="entry name" value="PhoH family ATPase"/>
    <property type="match status" value="1"/>
</dbReference>
<evidence type="ECO:0000313" key="7">
    <source>
        <dbReference type="Proteomes" id="UP000030134"/>
    </source>
</evidence>
<name>A0A0A2GAV1_9PORP</name>
<keyword evidence="7" id="KW-1185">Reference proteome</keyword>
<dbReference type="PANTHER" id="PTHR30473:SF2">
    <property type="entry name" value="PIN DOMAIN-CONTAINING PROTEIN"/>
    <property type="match status" value="1"/>
</dbReference>
<proteinExistence type="inferred from homology"/>
<dbReference type="Proteomes" id="UP000030134">
    <property type="component" value="Unassembled WGS sequence"/>
</dbReference>
<evidence type="ECO:0000259" key="5">
    <source>
        <dbReference type="SMART" id="SM00670"/>
    </source>
</evidence>
<dbReference type="RefSeq" id="WP_036884615.1">
    <property type="nucleotide sequence ID" value="NZ_JQZW01000012.1"/>
</dbReference>
<dbReference type="STRING" id="266762.HQ36_06835"/>
<evidence type="ECO:0000256" key="2">
    <source>
        <dbReference type="ARBA" id="ARBA00022741"/>
    </source>
</evidence>
<feature type="domain" description="PIN" evidence="5">
    <location>
        <begin position="11"/>
        <end position="140"/>
    </location>
</feature>
<dbReference type="Gene3D" id="3.40.50.300">
    <property type="entry name" value="P-loop containing nucleotide triphosphate hydrolases"/>
    <property type="match status" value="1"/>
</dbReference>
<dbReference type="InterPro" id="IPR027417">
    <property type="entry name" value="P-loop_NTPase"/>
</dbReference>
<evidence type="ECO:0000256" key="3">
    <source>
        <dbReference type="ARBA" id="ARBA00022840"/>
    </source>
</evidence>
<sequence>MDKKKKGSVKKNFVLDTNVLLHDYECIDKFEENDIYIPITVLEEIDQFKKGGEQINYNARSFVRRLDEYGKQEIFTEGISLGDDMGRLFIKIDGLSHPLVCQAFSERIADHKILSVALSLKDELPSEPVILVTKDVNLRMKAKALGLRAEDYINDKVSTSKLFDKAHEEFEGVDGDLIDRIYSEPHGIDVEELSFHQELEPNECFILKSERNSVMVRYNPFSEKIVKVNKQTLSGITPRNSEQAFAFDVITDPDIKLIGITGKAGTGKTLLALAASLSLSENYRQILMARPIVALANKDLGFLPGDEKQKITPYMQPLFDNLSFIKSLQRRGGSEERKLEELQRDERLVIEALAYIRGRSLSEVLVIVDEAQNLTPHEVKTIITRAGEGTKIIFTGDVEQIDSPYLDAESNGLAYMIDKMKGQKLFAHVNLIKGERSELSEVASNLL</sequence>
<dbReference type="InterPro" id="IPR003714">
    <property type="entry name" value="PhoH"/>
</dbReference>
<dbReference type="InterPro" id="IPR029060">
    <property type="entry name" value="PIN-like_dom_sf"/>
</dbReference>
<dbReference type="EMBL" id="JQZW01000012">
    <property type="protein sequence ID" value="KGN97589.1"/>
    <property type="molecule type" value="Genomic_DNA"/>
</dbReference>
<dbReference type="GO" id="GO:0005524">
    <property type="term" value="F:ATP binding"/>
    <property type="evidence" value="ECO:0007669"/>
    <property type="project" value="UniProtKB-KW"/>
</dbReference>
<gene>
    <name evidence="6" type="ORF">HQ36_06835</name>
</gene>
<dbReference type="SUPFAM" id="SSF52540">
    <property type="entry name" value="P-loop containing nucleoside triphosphate hydrolases"/>
    <property type="match status" value="1"/>
</dbReference>
<dbReference type="FunFam" id="3.40.50.1010:FF:000007">
    <property type="entry name" value="PhoH family protein"/>
    <property type="match status" value="1"/>
</dbReference>
<evidence type="ECO:0000256" key="1">
    <source>
        <dbReference type="ARBA" id="ARBA00010393"/>
    </source>
</evidence>
<reference evidence="6 7" key="1">
    <citation type="submission" date="2014-08" db="EMBL/GenBank/DDBJ databases">
        <title>Porphyromonas gingivicanis strain:COT-022_OH1391 Genome sequencing.</title>
        <authorList>
            <person name="Wallis C."/>
            <person name="Deusch O."/>
            <person name="O'Flynn C."/>
            <person name="Davis I."/>
            <person name="Jospin G."/>
            <person name="Darling A.E."/>
            <person name="Coil D.A."/>
            <person name="Alexiev A."/>
            <person name="Horsfall A."/>
            <person name="Kirkwood N."/>
            <person name="Harris S."/>
            <person name="Eisen J.A."/>
        </authorList>
    </citation>
    <scope>NUCLEOTIDE SEQUENCE [LARGE SCALE GENOMIC DNA]</scope>
    <source>
        <strain evidence="7">COT-022 OH1391</strain>
    </source>
</reference>
<protein>
    <submittedName>
        <fullName evidence="6">Phosphate starvation protein PhoH</fullName>
    </submittedName>
</protein>
<dbReference type="AlphaFoldDB" id="A0A0A2GAV1"/>
<dbReference type="eggNOG" id="COG1875">
    <property type="taxonomic scope" value="Bacteria"/>
</dbReference>
<dbReference type="InterPro" id="IPR051451">
    <property type="entry name" value="PhoH2-like"/>
</dbReference>
<organism evidence="6 7">
    <name type="scientific">Porphyromonas gingivicanis</name>
    <dbReference type="NCBI Taxonomy" id="266762"/>
    <lineage>
        <taxon>Bacteria</taxon>
        <taxon>Pseudomonadati</taxon>
        <taxon>Bacteroidota</taxon>
        <taxon>Bacteroidia</taxon>
        <taxon>Bacteroidales</taxon>
        <taxon>Porphyromonadaceae</taxon>
        <taxon>Porphyromonas</taxon>
    </lineage>
</organism>
<dbReference type="Pfam" id="PF13638">
    <property type="entry name" value="PIN_4"/>
    <property type="match status" value="1"/>
</dbReference>